<dbReference type="EMBL" id="FUWO01000029">
    <property type="protein sequence ID" value="SJZ86592.1"/>
    <property type="molecule type" value="Genomic_DNA"/>
</dbReference>
<gene>
    <name evidence="4" type="ORF">SAMN02746011_01952</name>
</gene>
<evidence type="ECO:0000256" key="1">
    <source>
        <dbReference type="SAM" id="MobiDB-lite"/>
    </source>
</evidence>
<feature type="domain" description="Beta-lactamase class A catalytic" evidence="3">
    <location>
        <begin position="393"/>
        <end position="592"/>
    </location>
</feature>
<dbReference type="OrthoDB" id="2138127at2"/>
<feature type="compositionally biased region" description="Polar residues" evidence="1">
    <location>
        <begin position="178"/>
        <end position="214"/>
    </location>
</feature>
<dbReference type="Pfam" id="PF13354">
    <property type="entry name" value="Beta-lactamase2"/>
    <property type="match status" value="1"/>
</dbReference>
<dbReference type="RefSeq" id="WP_078756610.1">
    <property type="nucleotide sequence ID" value="NZ_FUWO01000029.1"/>
</dbReference>
<dbReference type="InterPro" id="IPR012338">
    <property type="entry name" value="Beta-lactam/transpept-like"/>
</dbReference>
<dbReference type="AlphaFoldDB" id="A0A1T4P582"/>
<feature type="compositionally biased region" description="Basic and acidic residues" evidence="1">
    <location>
        <begin position="215"/>
        <end position="245"/>
    </location>
</feature>
<protein>
    <submittedName>
        <fullName evidence="4">Beta-lactamase class A</fullName>
    </submittedName>
</protein>
<proteinExistence type="predicted"/>
<sequence>MKCPNCGKQVRSKTRCAYCGHQFDGSESTHVHAKPEPQRDELKDIKTTDEVAAGVAAGQSRVDDFEKTRVLGTVDNVENFEETRVHRTIDSRLDNRKEPQFATTDEATRTRTSRVSDDELERYIEDSEVIPKTKRRGSVLGFLWNIIKLLLVVFLLFLLIAFGPKYGKQLWEKYGFGNQNQPSTSEQVVSTESDENTPNSTEESDLLANNSQTDDTNKEDDSTKDENTTKEGETTQEGETTKEDETSSDQPNQTENAVVAKSAVNLDQYPLTEIELELADDQKEIKREDLNISVDIDGEIQEIQDYSLVQEGKQLKIAFNNPAMQVIASEQPKQLVKVQSEALNIDESLDVELPKTTVDGEKFENFNQILTDNLSETGSLSAAFKKNGEDSPYIYADSSFDASQLFSWYILNRTLSAINEGEIDLETKVKVLDDLKAEGDNGAIASAEESTEFTIETLMYEVIQQQDASAMNHLIQATGGPNDFNLWLSKNHYFATKVTELLNVNDEGHITGTVTNAQDLLLLLEKLANNQLVSEDLDAKFKEMLLETPITRKYPDGFESVTRRYEIASNDIDSTSQGYAAILETEDGQYLVVTNVANPKDTDTTVSSIANSIRQLVSYFMTGEIPSEEETTEEAPVEEPVVEEVLEEEYVEPVTEAPVVEQTEVPGFQYGEDLNGDGMPDSVYDPNTGGYRNINWFQDEDGSNKFYYAE</sequence>
<feature type="transmembrane region" description="Helical" evidence="2">
    <location>
        <begin position="142"/>
        <end position="163"/>
    </location>
</feature>
<keyword evidence="5" id="KW-1185">Reference proteome</keyword>
<evidence type="ECO:0000313" key="4">
    <source>
        <dbReference type="EMBL" id="SJZ86592.1"/>
    </source>
</evidence>
<accession>A0A1T4P582</accession>
<evidence type="ECO:0000256" key="2">
    <source>
        <dbReference type="SAM" id="Phobius"/>
    </source>
</evidence>
<dbReference type="InterPro" id="IPR045155">
    <property type="entry name" value="Beta-lactam_cat"/>
</dbReference>
<reference evidence="5" key="1">
    <citation type="submission" date="2017-02" db="EMBL/GenBank/DDBJ databases">
        <authorList>
            <person name="Varghese N."/>
            <person name="Submissions S."/>
        </authorList>
    </citation>
    <scope>NUCLEOTIDE SEQUENCE [LARGE SCALE GENOMIC DNA]</scope>
    <source>
        <strain evidence="5">DSM 15739</strain>
    </source>
</reference>
<keyword evidence="2" id="KW-0472">Membrane</keyword>
<keyword evidence="2" id="KW-1133">Transmembrane helix</keyword>
<dbReference type="GO" id="GO:0030655">
    <property type="term" value="P:beta-lactam antibiotic catabolic process"/>
    <property type="evidence" value="ECO:0007669"/>
    <property type="project" value="InterPro"/>
</dbReference>
<evidence type="ECO:0000259" key="3">
    <source>
        <dbReference type="Pfam" id="PF13354"/>
    </source>
</evidence>
<organism evidence="4 5">
    <name type="scientific">Globicatella sulfidifaciens DSM 15739</name>
    <dbReference type="NCBI Taxonomy" id="1121925"/>
    <lineage>
        <taxon>Bacteria</taxon>
        <taxon>Bacillati</taxon>
        <taxon>Bacillota</taxon>
        <taxon>Bacilli</taxon>
        <taxon>Lactobacillales</taxon>
        <taxon>Aerococcaceae</taxon>
        <taxon>Globicatella</taxon>
    </lineage>
</organism>
<evidence type="ECO:0000313" key="5">
    <source>
        <dbReference type="Proteomes" id="UP000189941"/>
    </source>
</evidence>
<feature type="region of interest" description="Disordered" evidence="1">
    <location>
        <begin position="178"/>
        <end position="254"/>
    </location>
</feature>
<dbReference type="Proteomes" id="UP000189941">
    <property type="component" value="Unassembled WGS sequence"/>
</dbReference>
<dbReference type="SUPFAM" id="SSF56601">
    <property type="entry name" value="beta-lactamase/transpeptidase-like"/>
    <property type="match status" value="1"/>
</dbReference>
<dbReference type="GO" id="GO:0008800">
    <property type="term" value="F:beta-lactamase activity"/>
    <property type="evidence" value="ECO:0007669"/>
    <property type="project" value="InterPro"/>
</dbReference>
<keyword evidence="2" id="KW-0812">Transmembrane</keyword>
<dbReference type="Gene3D" id="3.40.710.10">
    <property type="entry name" value="DD-peptidase/beta-lactamase superfamily"/>
    <property type="match status" value="1"/>
</dbReference>
<name>A0A1T4P582_9LACT</name>